<dbReference type="SUPFAM" id="SSF52402">
    <property type="entry name" value="Adenine nucleotide alpha hydrolases-like"/>
    <property type="match status" value="1"/>
</dbReference>
<keyword evidence="6 9" id="KW-0658">Purine biosynthesis</keyword>
<dbReference type="PRINTS" id="PR00096">
    <property type="entry name" value="GATASE"/>
</dbReference>
<reference evidence="12" key="1">
    <citation type="submission" date="2022-12" db="EMBL/GenBank/DDBJ databases">
        <title>Paraconexibacter alkalitolerans sp. nov. and Baekduia alba sp. nov., isolated from soil and emended description of the genera Paraconexibacter (Chun et al., 2020) and Baekduia (An et al., 2020).</title>
        <authorList>
            <person name="Vieira S."/>
            <person name="Huber K.J."/>
            <person name="Geppert A."/>
            <person name="Wolf J."/>
            <person name="Neumann-Schaal M."/>
            <person name="Muesken M."/>
            <person name="Overmann J."/>
        </authorList>
    </citation>
    <scope>NUCLEOTIDE SEQUENCE</scope>
    <source>
        <strain evidence="12">AEG42_29</strain>
    </source>
</reference>
<dbReference type="NCBIfam" id="TIGR00884">
    <property type="entry name" value="guaA_Cterm"/>
    <property type="match status" value="1"/>
</dbReference>
<dbReference type="InterPro" id="IPR004739">
    <property type="entry name" value="GMP_synth_GATase"/>
</dbReference>
<dbReference type="PRINTS" id="PR00099">
    <property type="entry name" value="CPSGATASE"/>
</dbReference>
<dbReference type="NCBIfam" id="NF000848">
    <property type="entry name" value="PRK00074.1"/>
    <property type="match status" value="1"/>
</dbReference>
<dbReference type="Pfam" id="PF00958">
    <property type="entry name" value="GMP_synt_C"/>
    <property type="match status" value="1"/>
</dbReference>
<dbReference type="Pfam" id="PF02540">
    <property type="entry name" value="NAD_synthase"/>
    <property type="match status" value="1"/>
</dbReference>
<keyword evidence="5 9" id="KW-0332">GMP biosynthesis</keyword>
<protein>
    <recommendedName>
        <fullName evidence="9">GMP synthase [glutamine-hydrolyzing]</fullName>
        <ecNumber evidence="9">6.3.5.2</ecNumber>
    </recommendedName>
    <alternativeName>
        <fullName evidence="9">GMP synthetase</fullName>
    </alternativeName>
    <alternativeName>
        <fullName evidence="9">Glutamine amidotransferase</fullName>
    </alternativeName>
</protein>
<dbReference type="SUPFAM" id="SSF52317">
    <property type="entry name" value="Class I glutamine amidotransferase-like"/>
    <property type="match status" value="1"/>
</dbReference>
<dbReference type="Gene3D" id="3.40.50.880">
    <property type="match status" value="1"/>
</dbReference>
<dbReference type="Pfam" id="PF00117">
    <property type="entry name" value="GATase"/>
    <property type="match status" value="1"/>
</dbReference>
<dbReference type="AlphaFoldDB" id="A0AAU7AY21"/>
<dbReference type="PANTHER" id="PTHR11922">
    <property type="entry name" value="GMP SYNTHASE-RELATED"/>
    <property type="match status" value="1"/>
</dbReference>
<dbReference type="GO" id="GO:0003921">
    <property type="term" value="F:GMP synthase activity"/>
    <property type="evidence" value="ECO:0007669"/>
    <property type="project" value="InterPro"/>
</dbReference>
<evidence type="ECO:0000259" key="11">
    <source>
        <dbReference type="PROSITE" id="PS51553"/>
    </source>
</evidence>
<dbReference type="Gene3D" id="3.30.300.10">
    <property type="match status" value="1"/>
</dbReference>
<dbReference type="KEGG" id="parq:DSM112329_03483"/>
<evidence type="ECO:0000256" key="8">
    <source>
        <dbReference type="ARBA" id="ARBA00022962"/>
    </source>
</evidence>
<dbReference type="PRINTS" id="PR00097">
    <property type="entry name" value="ANTSNTHASEII"/>
</dbReference>
<dbReference type="FunFam" id="3.40.50.620:FF:000001">
    <property type="entry name" value="GMP synthase [glutamine-hydrolyzing]"/>
    <property type="match status" value="1"/>
</dbReference>
<sequence length="543" mass="58785">MNHPDGLVTASTAATELADESAPLDVPRNTDEVVVLDYGGQYSQLIARRVRECGVFSELLPNHVGAEEVARRKPKGLILSGGPSSVYAKGAPALDPALLELGIPVLGICYGMQLVAQALGGDVQSAEVGEFGRSTLTVKESGRLLEGLPLEQACWMSHRDTVYAPPPGFTALASSTVSPVAAFESVEKAIYGIQFHPEVVHTPFGQDILKKFLGDICGCDMTWSAANIVDDQIRLIREQIGDRKVICGLSGGVDSSVAALLVHRAVGDQLTCVFVDHGMMRKNEGDQVVKTFRDTFKVPLVAVDAETRFLDKLRGTSEPEAKRKIIGTEFIRVFEEEALKLASGGEGAKYLVQGTLYSDVIESGGGTGAATIKSHHNVGGLPDDLQFELVEPLRALFKDEVRAVGAELGLPERLVWRQPFPGPGLAIRVVGGEATKERLDLLRDADAILQDEIRGAGLYRDLWQSFCVLPDVRTVGVQGDERTYGYVVVIRAVTSDDAMTADWARLPYDLLEQIAARMIGELREVNRVVLDITSKPPGTIEWE</sequence>
<name>A0AAU7AY21_9ACTN</name>
<evidence type="ECO:0000256" key="7">
    <source>
        <dbReference type="ARBA" id="ARBA00022840"/>
    </source>
</evidence>
<feature type="binding site" evidence="10">
    <location>
        <begin position="250"/>
        <end position="256"/>
    </location>
    <ligand>
        <name>ATP</name>
        <dbReference type="ChEBI" id="CHEBI:30616"/>
    </ligand>
</feature>
<feature type="active site" evidence="9">
    <location>
        <position position="198"/>
    </location>
</feature>
<evidence type="ECO:0000256" key="9">
    <source>
        <dbReference type="HAMAP-Rule" id="MF_00344"/>
    </source>
</evidence>
<keyword evidence="7 9" id="KW-0067">ATP-binding</keyword>
<dbReference type="EMBL" id="CP114014">
    <property type="protein sequence ID" value="XAY06608.1"/>
    <property type="molecule type" value="Genomic_DNA"/>
</dbReference>
<evidence type="ECO:0000256" key="3">
    <source>
        <dbReference type="ARBA" id="ARBA00022598"/>
    </source>
</evidence>
<evidence type="ECO:0000313" key="12">
    <source>
        <dbReference type="EMBL" id="XAY06608.1"/>
    </source>
</evidence>
<dbReference type="CDD" id="cd01742">
    <property type="entry name" value="GATase1_GMP_Synthase"/>
    <property type="match status" value="1"/>
</dbReference>
<dbReference type="InterPro" id="IPR014729">
    <property type="entry name" value="Rossmann-like_a/b/a_fold"/>
</dbReference>
<dbReference type="InterPro" id="IPR022955">
    <property type="entry name" value="GMP_synthase"/>
</dbReference>
<comment type="subunit">
    <text evidence="9">Homodimer.</text>
</comment>
<dbReference type="SUPFAM" id="SSF54810">
    <property type="entry name" value="GMP synthetase C-terminal dimerisation domain"/>
    <property type="match status" value="1"/>
</dbReference>
<dbReference type="PROSITE" id="PS51273">
    <property type="entry name" value="GATASE_TYPE_1"/>
    <property type="match status" value="1"/>
</dbReference>
<comment type="catalytic activity">
    <reaction evidence="9">
        <text>XMP + L-glutamine + ATP + H2O = GMP + L-glutamate + AMP + diphosphate + 2 H(+)</text>
        <dbReference type="Rhea" id="RHEA:11680"/>
        <dbReference type="ChEBI" id="CHEBI:15377"/>
        <dbReference type="ChEBI" id="CHEBI:15378"/>
        <dbReference type="ChEBI" id="CHEBI:29985"/>
        <dbReference type="ChEBI" id="CHEBI:30616"/>
        <dbReference type="ChEBI" id="CHEBI:33019"/>
        <dbReference type="ChEBI" id="CHEBI:57464"/>
        <dbReference type="ChEBI" id="CHEBI:58115"/>
        <dbReference type="ChEBI" id="CHEBI:58359"/>
        <dbReference type="ChEBI" id="CHEBI:456215"/>
        <dbReference type="EC" id="6.3.5.2"/>
    </reaction>
</comment>
<evidence type="ECO:0000256" key="4">
    <source>
        <dbReference type="ARBA" id="ARBA00022741"/>
    </source>
</evidence>
<evidence type="ECO:0000256" key="5">
    <source>
        <dbReference type="ARBA" id="ARBA00022749"/>
    </source>
</evidence>
<dbReference type="FunFam" id="3.40.50.880:FF:000001">
    <property type="entry name" value="GMP synthase [glutamine-hydrolyzing]"/>
    <property type="match status" value="1"/>
</dbReference>
<dbReference type="InterPro" id="IPR025777">
    <property type="entry name" value="GMPS_ATP_PPase_dom"/>
</dbReference>
<dbReference type="InterPro" id="IPR022310">
    <property type="entry name" value="NAD/GMP_synthase"/>
</dbReference>
<dbReference type="InterPro" id="IPR029062">
    <property type="entry name" value="Class_I_gatase-like"/>
</dbReference>
<feature type="domain" description="GMPS ATP-PPase" evidence="11">
    <location>
        <begin position="223"/>
        <end position="417"/>
    </location>
</feature>
<dbReference type="InterPro" id="IPR001674">
    <property type="entry name" value="GMP_synth_C"/>
</dbReference>
<evidence type="ECO:0000256" key="10">
    <source>
        <dbReference type="PROSITE-ProRule" id="PRU00886"/>
    </source>
</evidence>
<evidence type="ECO:0000256" key="1">
    <source>
        <dbReference type="ARBA" id="ARBA00002332"/>
    </source>
</evidence>
<dbReference type="EC" id="6.3.5.2" evidence="9"/>
<proteinExistence type="inferred from homology"/>
<comment type="function">
    <text evidence="1 9">Catalyzes the synthesis of GMP from XMP.</text>
</comment>
<keyword evidence="8 9" id="KW-0315">Glutamine amidotransferase</keyword>
<gene>
    <name evidence="9 12" type="primary">guaA</name>
    <name evidence="12" type="ORF">DSM112329_03483</name>
</gene>
<dbReference type="InterPro" id="IPR017926">
    <property type="entry name" value="GATASE"/>
</dbReference>
<evidence type="ECO:0000256" key="2">
    <source>
        <dbReference type="ARBA" id="ARBA00005153"/>
    </source>
</evidence>
<dbReference type="GO" id="GO:0005524">
    <property type="term" value="F:ATP binding"/>
    <property type="evidence" value="ECO:0007669"/>
    <property type="project" value="UniProtKB-UniRule"/>
</dbReference>
<feature type="active site" description="Nucleophile" evidence="9">
    <location>
        <position position="109"/>
    </location>
</feature>
<dbReference type="FunFam" id="3.30.300.10:FF:000002">
    <property type="entry name" value="GMP synthase [glutamine-hydrolyzing]"/>
    <property type="match status" value="1"/>
</dbReference>
<dbReference type="PANTHER" id="PTHR11922:SF2">
    <property type="entry name" value="GMP SYNTHASE [GLUTAMINE-HYDROLYZING]"/>
    <property type="match status" value="1"/>
</dbReference>
<dbReference type="Gene3D" id="3.40.50.620">
    <property type="entry name" value="HUPs"/>
    <property type="match status" value="1"/>
</dbReference>
<dbReference type="GO" id="GO:0005829">
    <property type="term" value="C:cytosol"/>
    <property type="evidence" value="ECO:0007669"/>
    <property type="project" value="TreeGrafter"/>
</dbReference>
<evidence type="ECO:0000256" key="6">
    <source>
        <dbReference type="ARBA" id="ARBA00022755"/>
    </source>
</evidence>
<dbReference type="HAMAP" id="MF_00344">
    <property type="entry name" value="GMP_synthase"/>
    <property type="match status" value="1"/>
</dbReference>
<keyword evidence="4 9" id="KW-0547">Nucleotide-binding</keyword>
<accession>A0AAU7AY21</accession>
<dbReference type="PROSITE" id="PS51553">
    <property type="entry name" value="GMPS_ATP_PPASE"/>
    <property type="match status" value="1"/>
</dbReference>
<dbReference type="NCBIfam" id="TIGR00888">
    <property type="entry name" value="guaA_Nterm"/>
    <property type="match status" value="1"/>
</dbReference>
<dbReference type="CDD" id="cd01997">
    <property type="entry name" value="GMP_synthase_C"/>
    <property type="match status" value="1"/>
</dbReference>
<comment type="pathway">
    <text evidence="2 9">Purine metabolism; GMP biosynthesis; GMP from XMP (L-Gln route): step 1/1.</text>
</comment>
<feature type="active site" evidence="9">
    <location>
        <position position="196"/>
    </location>
</feature>
<organism evidence="12">
    <name type="scientific">Paraconexibacter sp. AEG42_29</name>
    <dbReference type="NCBI Taxonomy" id="2997339"/>
    <lineage>
        <taxon>Bacteria</taxon>
        <taxon>Bacillati</taxon>
        <taxon>Actinomycetota</taxon>
        <taxon>Thermoleophilia</taxon>
        <taxon>Solirubrobacterales</taxon>
        <taxon>Paraconexibacteraceae</taxon>
        <taxon>Paraconexibacter</taxon>
    </lineage>
</organism>
<keyword evidence="3 9" id="KW-0436">Ligase</keyword>